<keyword evidence="7" id="KW-0732">Signal</keyword>
<dbReference type="PROSITE" id="PS50850">
    <property type="entry name" value="MFS"/>
    <property type="match status" value="1"/>
</dbReference>
<proteinExistence type="predicted"/>
<dbReference type="InterPro" id="IPR011701">
    <property type="entry name" value="MFS"/>
</dbReference>
<organism evidence="9 10">
    <name type="scientific">Streptomyces olivaceiscleroticus</name>
    <dbReference type="NCBI Taxonomy" id="68245"/>
    <lineage>
        <taxon>Bacteria</taxon>
        <taxon>Bacillati</taxon>
        <taxon>Actinomycetota</taxon>
        <taxon>Actinomycetes</taxon>
        <taxon>Kitasatosporales</taxon>
        <taxon>Streptomycetaceae</taxon>
        <taxon>Streptomyces</taxon>
    </lineage>
</organism>
<accession>A0ABP3JV48</accession>
<keyword evidence="10" id="KW-1185">Reference proteome</keyword>
<evidence type="ECO:0000256" key="7">
    <source>
        <dbReference type="SAM" id="SignalP"/>
    </source>
</evidence>
<gene>
    <name evidence="9" type="ORF">GCM10010361_28310</name>
</gene>
<keyword evidence="2 6" id="KW-0812">Transmembrane</keyword>
<feature type="domain" description="Major facilitator superfamily (MFS) profile" evidence="8">
    <location>
        <begin position="1"/>
        <end position="154"/>
    </location>
</feature>
<keyword evidence="4 6" id="KW-0472">Membrane</keyword>
<reference evidence="10" key="1">
    <citation type="journal article" date="2019" name="Int. J. Syst. Evol. Microbiol.">
        <title>The Global Catalogue of Microorganisms (GCM) 10K type strain sequencing project: providing services to taxonomists for standard genome sequencing and annotation.</title>
        <authorList>
            <consortium name="The Broad Institute Genomics Platform"/>
            <consortium name="The Broad Institute Genome Sequencing Center for Infectious Disease"/>
            <person name="Wu L."/>
            <person name="Ma J."/>
        </authorList>
    </citation>
    <scope>NUCLEOTIDE SEQUENCE [LARGE SCALE GENOMIC DNA]</scope>
    <source>
        <strain evidence="10">JCM 4805</strain>
    </source>
</reference>
<dbReference type="InterPro" id="IPR036259">
    <property type="entry name" value="MFS_trans_sf"/>
</dbReference>
<name>A0ABP3JV48_9ACTN</name>
<evidence type="ECO:0000259" key="8">
    <source>
        <dbReference type="PROSITE" id="PS50850"/>
    </source>
</evidence>
<evidence type="ECO:0000256" key="5">
    <source>
        <dbReference type="ARBA" id="ARBA00023251"/>
    </source>
</evidence>
<comment type="subcellular location">
    <subcellularLocation>
        <location evidence="1">Cell membrane</location>
        <topology evidence="1">Multi-pass membrane protein</topology>
    </subcellularLocation>
</comment>
<comment type="caution">
    <text evidence="9">The sequence shown here is derived from an EMBL/GenBank/DDBJ whole genome shotgun (WGS) entry which is preliminary data.</text>
</comment>
<feature type="transmembrane region" description="Helical" evidence="6">
    <location>
        <begin position="34"/>
        <end position="53"/>
    </location>
</feature>
<protein>
    <recommendedName>
        <fullName evidence="8">Major facilitator superfamily (MFS) profile domain-containing protein</fullName>
    </recommendedName>
</protein>
<evidence type="ECO:0000256" key="3">
    <source>
        <dbReference type="ARBA" id="ARBA00022989"/>
    </source>
</evidence>
<evidence type="ECO:0000313" key="9">
    <source>
        <dbReference type="EMBL" id="GAA0462783.1"/>
    </source>
</evidence>
<feature type="signal peptide" evidence="7">
    <location>
        <begin position="1"/>
        <end position="15"/>
    </location>
</feature>
<keyword evidence="5" id="KW-0046">Antibiotic resistance</keyword>
<dbReference type="InterPro" id="IPR020846">
    <property type="entry name" value="MFS_dom"/>
</dbReference>
<dbReference type="Proteomes" id="UP001500909">
    <property type="component" value="Unassembled WGS sequence"/>
</dbReference>
<feature type="transmembrane region" description="Helical" evidence="6">
    <location>
        <begin position="104"/>
        <end position="125"/>
    </location>
</feature>
<dbReference type="SUPFAM" id="SSF103473">
    <property type="entry name" value="MFS general substrate transporter"/>
    <property type="match status" value="1"/>
</dbReference>
<evidence type="ECO:0000256" key="1">
    <source>
        <dbReference type="ARBA" id="ARBA00004651"/>
    </source>
</evidence>
<dbReference type="Pfam" id="PF07690">
    <property type="entry name" value="MFS_1"/>
    <property type="match status" value="1"/>
</dbReference>
<feature type="transmembrane region" description="Helical" evidence="6">
    <location>
        <begin position="132"/>
        <end position="150"/>
    </location>
</feature>
<sequence>MLWAGLALLPQTAMAALASTLGGRMTARTGPRTPMVLGLGLGALGFLGLLLAGRTTPYPALVPPLAAIGFGTALTMPAAVAAVVESAPAHRAGLASGAFNAARQVGSAVGVALLGALITPASAFLHGMRIGSLISAACFTAGALLALRGVERQLYSSTSLS</sequence>
<evidence type="ECO:0000256" key="2">
    <source>
        <dbReference type="ARBA" id="ARBA00022692"/>
    </source>
</evidence>
<keyword evidence="3 6" id="KW-1133">Transmembrane helix</keyword>
<dbReference type="PANTHER" id="PTHR42718:SF42">
    <property type="entry name" value="EXPORT PROTEIN"/>
    <property type="match status" value="1"/>
</dbReference>
<dbReference type="PANTHER" id="PTHR42718">
    <property type="entry name" value="MAJOR FACILITATOR SUPERFAMILY MULTIDRUG TRANSPORTER MFSC"/>
    <property type="match status" value="1"/>
</dbReference>
<feature type="chain" id="PRO_5046694083" description="Major facilitator superfamily (MFS) profile domain-containing protein" evidence="7">
    <location>
        <begin position="16"/>
        <end position="161"/>
    </location>
</feature>
<evidence type="ECO:0000313" key="10">
    <source>
        <dbReference type="Proteomes" id="UP001500909"/>
    </source>
</evidence>
<dbReference type="Gene3D" id="1.20.1250.20">
    <property type="entry name" value="MFS general substrate transporter like domains"/>
    <property type="match status" value="1"/>
</dbReference>
<dbReference type="EMBL" id="BAAABY010000023">
    <property type="protein sequence ID" value="GAA0462783.1"/>
    <property type="molecule type" value="Genomic_DNA"/>
</dbReference>
<evidence type="ECO:0000256" key="6">
    <source>
        <dbReference type="SAM" id="Phobius"/>
    </source>
</evidence>
<feature type="transmembrane region" description="Helical" evidence="6">
    <location>
        <begin position="65"/>
        <end position="84"/>
    </location>
</feature>
<evidence type="ECO:0000256" key="4">
    <source>
        <dbReference type="ARBA" id="ARBA00023136"/>
    </source>
</evidence>